<dbReference type="InterPro" id="IPR029033">
    <property type="entry name" value="His_PPase_superfam"/>
</dbReference>
<dbReference type="EMBL" id="SRLD01000001">
    <property type="protein sequence ID" value="TGE19998.1"/>
    <property type="molecule type" value="Genomic_DNA"/>
</dbReference>
<sequence>MHYFLLFLAGKRAFAFNSCLLALLLTAFGCATTPPTAAVVTTVYIVRHAEKDPTPGLADPALTPAGEQRATALRDKIGQQPVVAIFTTNTTRTRTTVAPLAAARQLTPQVYDARQLGALADRIRGEFAGKTVVVVGHSNTILETAEALGVTRPVAIVNDNEFSYLLEVKLPSSGAPTVDASRYGAQ</sequence>
<feature type="signal peptide" evidence="1">
    <location>
        <begin position="1"/>
        <end position="37"/>
    </location>
</feature>
<dbReference type="InterPro" id="IPR013078">
    <property type="entry name" value="His_Pase_superF_clade-1"/>
</dbReference>
<dbReference type="OrthoDB" id="3296006at2"/>
<comment type="caution">
    <text evidence="2">The sequence shown here is derived from an EMBL/GenBank/DDBJ whole genome shotgun (WGS) entry which is preliminary data.</text>
</comment>
<keyword evidence="3" id="KW-1185">Reference proteome</keyword>
<organism evidence="2 3">
    <name type="scientific">Hymenobacter elongatus</name>
    <dbReference type="NCBI Taxonomy" id="877208"/>
    <lineage>
        <taxon>Bacteria</taxon>
        <taxon>Pseudomonadati</taxon>
        <taxon>Bacteroidota</taxon>
        <taxon>Cytophagia</taxon>
        <taxon>Cytophagales</taxon>
        <taxon>Hymenobacteraceae</taxon>
        <taxon>Hymenobacter</taxon>
    </lineage>
</organism>
<name>A0A4Z0PQU6_9BACT</name>
<proteinExistence type="predicted"/>
<accession>A0A4Z0PQU6</accession>
<evidence type="ECO:0000313" key="2">
    <source>
        <dbReference type="EMBL" id="TGE19998.1"/>
    </source>
</evidence>
<keyword evidence="1" id="KW-0732">Signal</keyword>
<evidence type="ECO:0000256" key="1">
    <source>
        <dbReference type="SAM" id="SignalP"/>
    </source>
</evidence>
<gene>
    <name evidence="2" type="ORF">E5J99_00060</name>
</gene>
<dbReference type="RefSeq" id="WP_135495658.1">
    <property type="nucleotide sequence ID" value="NZ_SRLD01000001.1"/>
</dbReference>
<reference evidence="2 3" key="1">
    <citation type="submission" date="2019-04" db="EMBL/GenBank/DDBJ databases">
        <authorList>
            <person name="Feng G."/>
            <person name="Zhang J."/>
            <person name="Zhu H."/>
        </authorList>
    </citation>
    <scope>NUCLEOTIDE SEQUENCE [LARGE SCALE GENOMIC DNA]</scope>
    <source>
        <strain evidence="2 3">JCM 17223</strain>
    </source>
</reference>
<evidence type="ECO:0000313" key="3">
    <source>
        <dbReference type="Proteomes" id="UP000297739"/>
    </source>
</evidence>
<dbReference type="AlphaFoldDB" id="A0A4Z0PQU6"/>
<dbReference type="Gene3D" id="3.40.50.1240">
    <property type="entry name" value="Phosphoglycerate mutase-like"/>
    <property type="match status" value="1"/>
</dbReference>
<protein>
    <submittedName>
        <fullName evidence="2">Histidine phosphatase family protein</fullName>
    </submittedName>
</protein>
<feature type="chain" id="PRO_5021504503" evidence="1">
    <location>
        <begin position="38"/>
        <end position="186"/>
    </location>
</feature>
<dbReference type="CDD" id="cd07040">
    <property type="entry name" value="HP"/>
    <property type="match status" value="1"/>
</dbReference>
<dbReference type="SUPFAM" id="SSF53254">
    <property type="entry name" value="Phosphoglycerate mutase-like"/>
    <property type="match status" value="1"/>
</dbReference>
<dbReference type="Pfam" id="PF00300">
    <property type="entry name" value="His_Phos_1"/>
    <property type="match status" value="1"/>
</dbReference>
<dbReference type="SMART" id="SM00855">
    <property type="entry name" value="PGAM"/>
    <property type="match status" value="1"/>
</dbReference>
<dbReference type="Proteomes" id="UP000297739">
    <property type="component" value="Unassembled WGS sequence"/>
</dbReference>